<feature type="region of interest" description="Disordered" evidence="2">
    <location>
        <begin position="120"/>
        <end position="234"/>
    </location>
</feature>
<accession>A0AAE0Y6E9</accession>
<evidence type="ECO:0000256" key="2">
    <source>
        <dbReference type="SAM" id="MobiDB-lite"/>
    </source>
</evidence>
<dbReference type="InterPro" id="IPR013653">
    <property type="entry name" value="GCN5-like_dom"/>
</dbReference>
<dbReference type="PROSITE" id="PS51186">
    <property type="entry name" value="GNAT"/>
    <property type="match status" value="1"/>
</dbReference>
<organism evidence="4 5">
    <name type="scientific">Elysia crispata</name>
    <name type="common">lettuce slug</name>
    <dbReference type="NCBI Taxonomy" id="231223"/>
    <lineage>
        <taxon>Eukaryota</taxon>
        <taxon>Metazoa</taxon>
        <taxon>Spiralia</taxon>
        <taxon>Lophotrochozoa</taxon>
        <taxon>Mollusca</taxon>
        <taxon>Gastropoda</taxon>
        <taxon>Heterobranchia</taxon>
        <taxon>Euthyneura</taxon>
        <taxon>Panpulmonata</taxon>
        <taxon>Sacoglossa</taxon>
        <taxon>Placobranchoidea</taxon>
        <taxon>Plakobranchidae</taxon>
        <taxon>Elysia</taxon>
    </lineage>
</organism>
<proteinExistence type="inferred from homology"/>
<dbReference type="GO" id="GO:0047961">
    <property type="term" value="F:glycine N-acyltransferase activity"/>
    <property type="evidence" value="ECO:0007669"/>
    <property type="project" value="InterPro"/>
</dbReference>
<dbReference type="Pfam" id="PF08445">
    <property type="entry name" value="FR47"/>
    <property type="match status" value="1"/>
</dbReference>
<feature type="domain" description="N-acetyltransferase" evidence="3">
    <location>
        <begin position="414"/>
        <end position="553"/>
    </location>
</feature>
<dbReference type="EMBL" id="JAWDGP010006888">
    <property type="protein sequence ID" value="KAK3733588.1"/>
    <property type="molecule type" value="Genomic_DNA"/>
</dbReference>
<dbReference type="PANTHER" id="PTHR15298:SF1">
    <property type="entry name" value="GLYCINE N-ACYLTRANSFERASE-LIKE PROTEIN"/>
    <property type="match status" value="1"/>
</dbReference>
<reference evidence="4" key="1">
    <citation type="journal article" date="2023" name="G3 (Bethesda)">
        <title>A reference genome for the long-term kleptoplast-retaining sea slug Elysia crispata morphotype clarki.</title>
        <authorList>
            <person name="Eastman K.E."/>
            <person name="Pendleton A.L."/>
            <person name="Shaikh M.A."/>
            <person name="Suttiyut T."/>
            <person name="Ogas R."/>
            <person name="Tomko P."/>
            <person name="Gavelis G."/>
            <person name="Widhalm J.R."/>
            <person name="Wisecaver J.H."/>
        </authorList>
    </citation>
    <scope>NUCLEOTIDE SEQUENCE</scope>
    <source>
        <strain evidence="4">ECLA1</strain>
    </source>
</reference>
<dbReference type="EMBL" id="JAWDGP010006888">
    <property type="protein sequence ID" value="KAK3733586.1"/>
    <property type="molecule type" value="Genomic_DNA"/>
</dbReference>
<name>A0AAE0Y6E9_9GAST</name>
<dbReference type="InterPro" id="IPR010313">
    <property type="entry name" value="Glycine_N-acyltransferase"/>
</dbReference>
<evidence type="ECO:0000259" key="3">
    <source>
        <dbReference type="PROSITE" id="PS51186"/>
    </source>
</evidence>
<keyword evidence="1" id="KW-0808">Transferase</keyword>
<gene>
    <name evidence="4" type="ORF">RRG08_056944</name>
</gene>
<comment type="similarity">
    <text evidence="1">Belongs to the glycine N-acyltransferase family.</text>
</comment>
<dbReference type="InterPro" id="IPR000182">
    <property type="entry name" value="GNAT_dom"/>
</dbReference>
<keyword evidence="5" id="KW-1185">Reference proteome</keyword>
<dbReference type="GO" id="GO:0005739">
    <property type="term" value="C:mitochondrion"/>
    <property type="evidence" value="ECO:0007669"/>
    <property type="project" value="InterPro"/>
</dbReference>
<evidence type="ECO:0000256" key="1">
    <source>
        <dbReference type="RuleBase" id="RU368002"/>
    </source>
</evidence>
<sequence>MRRARELPGFGFRSLPTCTLSPCVPRPRVKIRVEVKYTVLYHELTHTLLKTGRRQFNKWLSLIRINLLFHSLVVRTLLELVNLTATIYFLAHKYNHIKEWNQRFTDKLISRCFPHIEQDPVGSGGAEKLKSPTGSGGAEKLKSPTGSGGAEKLKSPTGSGGAEKLKSPTGSGGAEKLKSPTGSGGAEKLKSPTGSGGAEKLKSPTGSGGAEKLKSPTGSGGAEMLKSPTVSGGAEMLKSPTGSGGAEMLKSPTHPLAEPNVPVLTRTPPLYFTVLWTIKGKWRGTSFYSLGWPNILAVGEGLITPEESDCGWPNILAVGEGLITPEESDCSAYHTDPRTTHVYSPDPSHAEALLTYPGFLDWTKPIFFQAETNKLRETIRKVSTAKGGNLIVFANMMVEAEAEDMPASPVPEGFELRALDPGQHSDFVVGTWPMRRQHSFVYVRELLKSFPTVGLFNKATGQCVGYELMYEYGAVGMLFVMEEFRGRGFGKVITTQLAQNYFREGHSVAAWVIKSNAPSMRMHFDSGFKEKTPFDFIVHHVGSQADYFKKHGYAITSWSQ</sequence>
<evidence type="ECO:0000313" key="5">
    <source>
        <dbReference type="Proteomes" id="UP001283361"/>
    </source>
</evidence>
<dbReference type="PANTHER" id="PTHR15298">
    <property type="entry name" value="L-COA N-ACYLTRANSFERASE-RELATED"/>
    <property type="match status" value="1"/>
</dbReference>
<dbReference type="SUPFAM" id="SSF55729">
    <property type="entry name" value="Acyl-CoA N-acyltransferases (Nat)"/>
    <property type="match status" value="1"/>
</dbReference>
<evidence type="ECO:0000313" key="4">
    <source>
        <dbReference type="EMBL" id="KAK3733588.1"/>
    </source>
</evidence>
<dbReference type="AlphaFoldDB" id="A0AAE0Y6E9"/>
<comment type="caution">
    <text evidence="4">The sequence shown here is derived from an EMBL/GenBank/DDBJ whole genome shotgun (WGS) entry which is preliminary data.</text>
</comment>
<dbReference type="EC" id="2.3.1.-" evidence="1"/>
<dbReference type="InterPro" id="IPR016181">
    <property type="entry name" value="Acyl_CoA_acyltransferase"/>
</dbReference>
<dbReference type="Gene3D" id="3.40.630.30">
    <property type="match status" value="1"/>
</dbReference>
<keyword evidence="1" id="KW-0012">Acyltransferase</keyword>
<dbReference type="Proteomes" id="UP001283361">
    <property type="component" value="Unassembled WGS sequence"/>
</dbReference>
<dbReference type="EMBL" id="JAWDGP010006888">
    <property type="protein sequence ID" value="KAK3733587.1"/>
    <property type="molecule type" value="Genomic_DNA"/>
</dbReference>
<protein>
    <recommendedName>
        <fullName evidence="1">Glycine N-acyltransferase-like protein</fullName>
        <ecNumber evidence="1">2.3.1.-</ecNumber>
    </recommendedName>
</protein>